<name>A0ABT3AV02_9CYAN</name>
<organism evidence="1 2">
    <name type="scientific">Plectonema radiosum NIES-515</name>
    <dbReference type="NCBI Taxonomy" id="2986073"/>
    <lineage>
        <taxon>Bacteria</taxon>
        <taxon>Bacillati</taxon>
        <taxon>Cyanobacteriota</taxon>
        <taxon>Cyanophyceae</taxon>
        <taxon>Oscillatoriophycideae</taxon>
        <taxon>Oscillatoriales</taxon>
        <taxon>Microcoleaceae</taxon>
        <taxon>Plectonema</taxon>
    </lineage>
</organism>
<keyword evidence="2" id="KW-1185">Reference proteome</keyword>
<dbReference type="RefSeq" id="WP_263744063.1">
    <property type="nucleotide sequence ID" value="NZ_JAOWRF010000044.1"/>
</dbReference>
<dbReference type="SUPFAM" id="SSF88723">
    <property type="entry name" value="PIN domain-like"/>
    <property type="match status" value="1"/>
</dbReference>
<protein>
    <submittedName>
        <fullName evidence="1">VapC toxin family PIN domain ribonuclease</fullName>
    </submittedName>
</protein>
<comment type="caution">
    <text evidence="1">The sequence shown here is derived from an EMBL/GenBank/DDBJ whole genome shotgun (WGS) entry which is preliminary data.</text>
</comment>
<accession>A0ABT3AV02</accession>
<dbReference type="PANTHER" id="PTHR42188">
    <property type="entry name" value="23S RRNA-SPECIFIC ENDONUCLEASE VAPC20"/>
    <property type="match status" value="1"/>
</dbReference>
<gene>
    <name evidence="1" type="ORF">OGM63_03205</name>
</gene>
<proteinExistence type="predicted"/>
<dbReference type="Proteomes" id="UP001526143">
    <property type="component" value="Unassembled WGS sequence"/>
</dbReference>
<dbReference type="InterPro" id="IPR039018">
    <property type="entry name" value="VapC20-like"/>
</dbReference>
<dbReference type="InterPro" id="IPR029060">
    <property type="entry name" value="PIN-like_dom_sf"/>
</dbReference>
<reference evidence="1 2" key="1">
    <citation type="submission" date="2022-10" db="EMBL/GenBank/DDBJ databases">
        <title>Identification of biosynthetic pathway for the production of the potent trypsin inhibitor radiosumin.</title>
        <authorList>
            <person name="Fewer D.P."/>
            <person name="Delbaje E."/>
            <person name="Ouyang X."/>
            <person name="Agostino P.D."/>
            <person name="Wahlsten M."/>
            <person name="Jokela J."/>
            <person name="Permi P."/>
            <person name="Haapaniemi E."/>
            <person name="Koistinen H."/>
        </authorList>
    </citation>
    <scope>NUCLEOTIDE SEQUENCE [LARGE SCALE GENOMIC DNA]</scope>
    <source>
        <strain evidence="1 2">NIES-515</strain>
    </source>
</reference>
<dbReference type="PANTHER" id="PTHR42188:SF1">
    <property type="entry name" value="23S RRNA-SPECIFIC ENDONUCLEASE VAPC20"/>
    <property type="match status" value="1"/>
</dbReference>
<dbReference type="Gene3D" id="3.40.50.1010">
    <property type="entry name" value="5'-nuclease"/>
    <property type="match status" value="1"/>
</dbReference>
<evidence type="ECO:0000313" key="2">
    <source>
        <dbReference type="Proteomes" id="UP001526143"/>
    </source>
</evidence>
<sequence length="113" mass="12889">MPDLFGDTSFWGNLIDQTQNYHTLAATLYRTARQQQRKVIITNYIISELVALLTSPLRIPRNTTIAFIQGLKTSPYVEVIHVDAALDTQAWDLLVSREDKEWSLVDCSSFVVM</sequence>
<dbReference type="EMBL" id="JAOWRF010000044">
    <property type="protein sequence ID" value="MCV3212550.1"/>
    <property type="molecule type" value="Genomic_DNA"/>
</dbReference>
<evidence type="ECO:0000313" key="1">
    <source>
        <dbReference type="EMBL" id="MCV3212550.1"/>
    </source>
</evidence>